<evidence type="ECO:0000313" key="15">
    <source>
        <dbReference type="EMBL" id="MBB4884531.1"/>
    </source>
</evidence>
<dbReference type="GO" id="GO:0008270">
    <property type="term" value="F:zinc ion binding"/>
    <property type="evidence" value="ECO:0007669"/>
    <property type="project" value="InterPro"/>
</dbReference>
<dbReference type="Gene3D" id="2.60.40.1730">
    <property type="entry name" value="tricorn interacting facor f3 domain"/>
    <property type="match status" value="1"/>
</dbReference>
<evidence type="ECO:0000256" key="2">
    <source>
        <dbReference type="ARBA" id="ARBA00001947"/>
    </source>
</evidence>
<feature type="domain" description="Peptidase M1 membrane alanine aminopeptidase" evidence="13">
    <location>
        <begin position="339"/>
        <end position="480"/>
    </location>
</feature>
<evidence type="ECO:0000256" key="12">
    <source>
        <dbReference type="ARBA" id="ARBA00031533"/>
    </source>
</evidence>
<name>A0A7W7L7Q4_STRNE</name>
<dbReference type="GO" id="GO:0008237">
    <property type="term" value="F:metallopeptidase activity"/>
    <property type="evidence" value="ECO:0007669"/>
    <property type="project" value="UniProtKB-KW"/>
</dbReference>
<comment type="similarity">
    <text evidence="3">Belongs to the peptidase M1 family.</text>
</comment>
<dbReference type="InterPro" id="IPR045357">
    <property type="entry name" value="Aminopeptidase_N-like_N"/>
</dbReference>
<evidence type="ECO:0000256" key="6">
    <source>
        <dbReference type="ARBA" id="ARBA00022670"/>
    </source>
</evidence>
<keyword evidence="7" id="KW-0479">Metal-binding</keyword>
<dbReference type="PANTHER" id="PTHR11533">
    <property type="entry name" value="PROTEASE M1 ZINC METALLOPROTEASE"/>
    <property type="match status" value="1"/>
</dbReference>
<dbReference type="GO" id="GO:0016285">
    <property type="term" value="F:alanyl aminopeptidase activity"/>
    <property type="evidence" value="ECO:0007669"/>
    <property type="project" value="UniProtKB-EC"/>
</dbReference>
<dbReference type="GO" id="GO:0006508">
    <property type="term" value="P:proteolysis"/>
    <property type="evidence" value="ECO:0007669"/>
    <property type="project" value="UniProtKB-KW"/>
</dbReference>
<evidence type="ECO:0000256" key="11">
    <source>
        <dbReference type="ARBA" id="ARBA00029811"/>
    </source>
</evidence>
<dbReference type="InterPro" id="IPR014782">
    <property type="entry name" value="Peptidase_M1_dom"/>
</dbReference>
<dbReference type="InterPro" id="IPR042097">
    <property type="entry name" value="Aminopeptidase_N-like_N_sf"/>
</dbReference>
<dbReference type="SUPFAM" id="SSF63737">
    <property type="entry name" value="Leukotriene A4 hydrolase N-terminal domain"/>
    <property type="match status" value="1"/>
</dbReference>
<evidence type="ECO:0000256" key="1">
    <source>
        <dbReference type="ARBA" id="ARBA00000098"/>
    </source>
</evidence>
<gene>
    <name evidence="15" type="ORF">FHS38_000540</name>
</gene>
<dbReference type="SUPFAM" id="SSF55486">
    <property type="entry name" value="Metalloproteases ('zincins'), catalytic domain"/>
    <property type="match status" value="1"/>
</dbReference>
<keyword evidence="16" id="KW-1185">Reference proteome</keyword>
<keyword evidence="9" id="KW-0862">Zinc</keyword>
<organism evidence="15 16">
    <name type="scientific">Streptomyces netropsis</name>
    <name type="common">Streptoverticillium netropsis</name>
    <dbReference type="NCBI Taxonomy" id="55404"/>
    <lineage>
        <taxon>Bacteria</taxon>
        <taxon>Bacillati</taxon>
        <taxon>Actinomycetota</taxon>
        <taxon>Actinomycetes</taxon>
        <taxon>Kitasatosporales</taxon>
        <taxon>Streptomycetaceae</taxon>
        <taxon>Streptomyces</taxon>
    </lineage>
</organism>
<dbReference type="Gene3D" id="1.10.390.10">
    <property type="entry name" value="Neutral Protease Domain 2"/>
    <property type="match status" value="1"/>
</dbReference>
<dbReference type="EC" id="3.4.11.2" evidence="4"/>
<evidence type="ECO:0000313" key="16">
    <source>
        <dbReference type="Proteomes" id="UP000556436"/>
    </source>
</evidence>
<dbReference type="InterPro" id="IPR050344">
    <property type="entry name" value="Peptidase_M1_aminopeptidases"/>
</dbReference>
<dbReference type="Pfam" id="PF17900">
    <property type="entry name" value="Peptidase_M1_N"/>
    <property type="match status" value="1"/>
</dbReference>
<proteinExistence type="inferred from homology"/>
<dbReference type="AlphaFoldDB" id="A0A7W7L7Q4"/>
<evidence type="ECO:0000256" key="8">
    <source>
        <dbReference type="ARBA" id="ARBA00022801"/>
    </source>
</evidence>
<evidence type="ECO:0000256" key="7">
    <source>
        <dbReference type="ARBA" id="ARBA00022723"/>
    </source>
</evidence>
<comment type="catalytic activity">
    <reaction evidence="1">
        <text>Release of an N-terminal amino acid, Xaa-|-Yaa- from a peptide, amide or arylamide. Xaa is preferably Ala, but may be most amino acids including Pro (slow action). When a terminal hydrophobic residue is followed by a prolyl residue, the two may be released as an intact Xaa-Pro dipeptide.</text>
        <dbReference type="EC" id="3.4.11.2"/>
    </reaction>
</comment>
<evidence type="ECO:0000256" key="9">
    <source>
        <dbReference type="ARBA" id="ARBA00022833"/>
    </source>
</evidence>
<dbReference type="PRINTS" id="PR00756">
    <property type="entry name" value="ALADIPTASE"/>
</dbReference>
<evidence type="ECO:0000256" key="3">
    <source>
        <dbReference type="ARBA" id="ARBA00010136"/>
    </source>
</evidence>
<keyword evidence="6" id="KW-0645">Protease</keyword>
<feature type="domain" description="Aminopeptidase N-like N-terminal" evidence="14">
    <location>
        <begin position="79"/>
        <end position="250"/>
    </location>
</feature>
<dbReference type="RefSeq" id="WP_184730220.1">
    <property type="nucleotide sequence ID" value="NZ_BMRW01000001.1"/>
</dbReference>
<comment type="caution">
    <text evidence="15">The sequence shown here is derived from an EMBL/GenBank/DDBJ whole genome shotgun (WGS) entry which is preliminary data.</text>
</comment>
<reference evidence="15 16" key="1">
    <citation type="submission" date="2020-08" db="EMBL/GenBank/DDBJ databases">
        <title>Genomic Encyclopedia of Type Strains, Phase III (KMG-III): the genomes of soil and plant-associated and newly described type strains.</title>
        <authorList>
            <person name="Whitman W."/>
        </authorList>
    </citation>
    <scope>NUCLEOTIDE SEQUENCE [LARGE SCALE GENOMIC DNA]</scope>
    <source>
        <strain evidence="15 16">CECT 3265</strain>
    </source>
</reference>
<comment type="cofactor">
    <cofactor evidence="2">
        <name>Zn(2+)</name>
        <dbReference type="ChEBI" id="CHEBI:29105"/>
    </cofactor>
</comment>
<sequence>MRTDEHISDGSIARTGGGRRALAPRRLLRGALPAVLLLVAACTGDGGGGVAAAAGQPGVAGVGDPLFPRLGNGGYDVRHYGLTLDYVPEGNRLHGIAVVKSRAKQDLNAFNLDFKGLKVRTALVDGKSARVSRKGDELTVTPRSTIGKGREFETKIVYDGKPQRVVDADNGKEGWVETDDGSVSLGEPMGSMTWFPGNHHPSDKATYDINVTVPKGFTAVANGELKRRTVAEDGRTTFAWRTAEPMASYLASVAVGDFTVSETKTKDGLPVYVAVDPDEAERSKGVEKLIPKVVEWGSGLFGPYPFSGTGAVVDNNPDVDYALETQGKPYFPHAPDDLLVVHELVHQWFGNSVSPRTWRDMWLNESFPTYAEWMWEEKTGGRTVAKIFQDFYDGTDKLSEDIWDFPPGNPPADDVSGDPVYGRGAMVLHKVREAVGDKTFFDIVRTWTKQHRHGNAETRQFIELCEKKSGKDLGKLFEAWLYGKAKPPRGRAA</sequence>
<dbReference type="CDD" id="cd09603">
    <property type="entry name" value="M1_APN_like"/>
    <property type="match status" value="1"/>
</dbReference>
<dbReference type="Proteomes" id="UP000556436">
    <property type="component" value="Unassembled WGS sequence"/>
</dbReference>
<dbReference type="PANTHER" id="PTHR11533:SF297">
    <property type="entry name" value="AMINOPEPTIDASE N"/>
    <property type="match status" value="1"/>
</dbReference>
<dbReference type="EMBL" id="JACHJG010000001">
    <property type="protein sequence ID" value="MBB4884531.1"/>
    <property type="molecule type" value="Genomic_DNA"/>
</dbReference>
<protein>
    <recommendedName>
        <fullName evidence="5">Aminopeptidase N</fullName>
        <ecNumber evidence="4">3.4.11.2</ecNumber>
    </recommendedName>
    <alternativeName>
        <fullName evidence="11">Alanine aminopeptidase</fullName>
    </alternativeName>
    <alternativeName>
        <fullName evidence="12">Lysyl aminopeptidase</fullName>
    </alternativeName>
</protein>
<dbReference type="Pfam" id="PF01433">
    <property type="entry name" value="Peptidase_M1"/>
    <property type="match status" value="1"/>
</dbReference>
<evidence type="ECO:0000256" key="5">
    <source>
        <dbReference type="ARBA" id="ARBA00015611"/>
    </source>
</evidence>
<keyword evidence="8" id="KW-0378">Hydrolase</keyword>
<dbReference type="InterPro" id="IPR027268">
    <property type="entry name" value="Peptidase_M4/M1_CTD_sf"/>
</dbReference>
<evidence type="ECO:0000259" key="13">
    <source>
        <dbReference type="Pfam" id="PF01433"/>
    </source>
</evidence>
<evidence type="ECO:0000259" key="14">
    <source>
        <dbReference type="Pfam" id="PF17900"/>
    </source>
</evidence>
<keyword evidence="15" id="KW-0031">Aminopeptidase</keyword>
<dbReference type="InterPro" id="IPR001930">
    <property type="entry name" value="Peptidase_M1"/>
</dbReference>
<accession>A0A7W7L7Q4</accession>
<keyword evidence="10" id="KW-0482">Metalloprotease</keyword>
<evidence type="ECO:0000256" key="4">
    <source>
        <dbReference type="ARBA" id="ARBA00012564"/>
    </source>
</evidence>
<evidence type="ECO:0000256" key="10">
    <source>
        <dbReference type="ARBA" id="ARBA00023049"/>
    </source>
</evidence>